<sequence length="122" mass="14084">MNHIEQQLRAYLNALGKGSLNDILSLFHESATVVSPLYGEKNAREFYHVLLNDTIESILKPLNFFSNLDTKNGSIHFLYTWTMKNGQMVTFECVDIVEFDDKGLIKKLTIIYDTVKTRQYFG</sequence>
<proteinExistence type="predicted"/>
<dbReference type="InterPro" id="IPR032710">
    <property type="entry name" value="NTF2-like_dom_sf"/>
</dbReference>
<name>A0ABT8KVE6_9BACT</name>
<feature type="domain" description="SnoaL-like" evidence="1">
    <location>
        <begin position="9"/>
        <end position="106"/>
    </location>
</feature>
<dbReference type="RefSeq" id="WP_346754780.1">
    <property type="nucleotide sequence ID" value="NZ_JAUJEA010000013.1"/>
</dbReference>
<accession>A0ABT8KVE6</accession>
<protein>
    <submittedName>
        <fullName evidence="2">Nuclear transport factor 2 family protein</fullName>
    </submittedName>
</protein>
<comment type="caution">
    <text evidence="2">The sequence shown here is derived from an EMBL/GenBank/DDBJ whole genome shotgun (WGS) entry which is preliminary data.</text>
</comment>
<organism evidence="2 3">
    <name type="scientific">Splendidivirga corallicola</name>
    <dbReference type="NCBI Taxonomy" id="3051826"/>
    <lineage>
        <taxon>Bacteria</taxon>
        <taxon>Pseudomonadati</taxon>
        <taxon>Bacteroidota</taxon>
        <taxon>Cytophagia</taxon>
        <taxon>Cytophagales</taxon>
        <taxon>Splendidivirgaceae</taxon>
        <taxon>Splendidivirga</taxon>
    </lineage>
</organism>
<dbReference type="Proteomes" id="UP001172082">
    <property type="component" value="Unassembled WGS sequence"/>
</dbReference>
<dbReference type="InterPro" id="IPR037401">
    <property type="entry name" value="SnoaL-like"/>
</dbReference>
<dbReference type="EMBL" id="JAUJEA010000013">
    <property type="protein sequence ID" value="MDN5204756.1"/>
    <property type="molecule type" value="Genomic_DNA"/>
</dbReference>
<dbReference type="Gene3D" id="3.10.450.50">
    <property type="match status" value="1"/>
</dbReference>
<dbReference type="SUPFAM" id="SSF54427">
    <property type="entry name" value="NTF2-like"/>
    <property type="match status" value="1"/>
</dbReference>
<evidence type="ECO:0000313" key="3">
    <source>
        <dbReference type="Proteomes" id="UP001172082"/>
    </source>
</evidence>
<dbReference type="Pfam" id="PF12680">
    <property type="entry name" value="SnoaL_2"/>
    <property type="match status" value="1"/>
</dbReference>
<keyword evidence="3" id="KW-1185">Reference proteome</keyword>
<evidence type="ECO:0000313" key="2">
    <source>
        <dbReference type="EMBL" id="MDN5204756.1"/>
    </source>
</evidence>
<evidence type="ECO:0000259" key="1">
    <source>
        <dbReference type="Pfam" id="PF12680"/>
    </source>
</evidence>
<gene>
    <name evidence="2" type="ORF">QQ008_25425</name>
</gene>
<reference evidence="2" key="1">
    <citation type="submission" date="2023-06" db="EMBL/GenBank/DDBJ databases">
        <title>Genomic of Parafulvivirga corallium.</title>
        <authorList>
            <person name="Wang G."/>
        </authorList>
    </citation>
    <scope>NUCLEOTIDE SEQUENCE</scope>
    <source>
        <strain evidence="2">BMA10</strain>
    </source>
</reference>